<feature type="chain" id="PRO_5012372663" description="Ubiquitin 3 binding protein But2 C-terminal domain-containing protein" evidence="1">
    <location>
        <begin position="20"/>
        <end position="238"/>
    </location>
</feature>
<name>A0A1Y2B2Z8_9FUNG</name>
<gene>
    <name evidence="2" type="ORF">BCR33DRAFT_745483</name>
</gene>
<evidence type="ECO:0000256" key="1">
    <source>
        <dbReference type="SAM" id="SignalP"/>
    </source>
</evidence>
<organism evidence="2 3">
    <name type="scientific">Rhizoclosmatium globosum</name>
    <dbReference type="NCBI Taxonomy" id="329046"/>
    <lineage>
        <taxon>Eukaryota</taxon>
        <taxon>Fungi</taxon>
        <taxon>Fungi incertae sedis</taxon>
        <taxon>Chytridiomycota</taxon>
        <taxon>Chytridiomycota incertae sedis</taxon>
        <taxon>Chytridiomycetes</taxon>
        <taxon>Chytridiales</taxon>
        <taxon>Chytriomycetaceae</taxon>
        <taxon>Rhizoclosmatium</taxon>
    </lineage>
</organism>
<dbReference type="OrthoDB" id="2134856at2759"/>
<reference evidence="2 3" key="1">
    <citation type="submission" date="2016-07" db="EMBL/GenBank/DDBJ databases">
        <title>Pervasive Adenine N6-methylation of Active Genes in Fungi.</title>
        <authorList>
            <consortium name="DOE Joint Genome Institute"/>
            <person name="Mondo S.J."/>
            <person name="Dannebaum R.O."/>
            <person name="Kuo R.C."/>
            <person name="Labutti K."/>
            <person name="Haridas S."/>
            <person name="Kuo A."/>
            <person name="Salamov A."/>
            <person name="Ahrendt S.R."/>
            <person name="Lipzen A."/>
            <person name="Sullivan W."/>
            <person name="Andreopoulos W.B."/>
            <person name="Clum A."/>
            <person name="Lindquist E."/>
            <person name="Daum C."/>
            <person name="Ramamoorthy G.K."/>
            <person name="Gryganskyi A."/>
            <person name="Culley D."/>
            <person name="Magnuson J.K."/>
            <person name="James T.Y."/>
            <person name="O'Malley M.A."/>
            <person name="Stajich J.E."/>
            <person name="Spatafora J.W."/>
            <person name="Visel A."/>
            <person name="Grigoriev I.V."/>
        </authorList>
    </citation>
    <scope>NUCLEOTIDE SEQUENCE [LARGE SCALE GENOMIC DNA]</scope>
    <source>
        <strain evidence="2 3">JEL800</strain>
    </source>
</reference>
<evidence type="ECO:0000313" key="2">
    <source>
        <dbReference type="EMBL" id="ORY28930.1"/>
    </source>
</evidence>
<comment type="caution">
    <text evidence="2">The sequence shown here is derived from an EMBL/GenBank/DDBJ whole genome shotgun (WGS) entry which is preliminary data.</text>
</comment>
<feature type="signal peptide" evidence="1">
    <location>
        <begin position="1"/>
        <end position="19"/>
    </location>
</feature>
<dbReference type="Proteomes" id="UP000193642">
    <property type="component" value="Unassembled WGS sequence"/>
</dbReference>
<dbReference type="AlphaFoldDB" id="A0A1Y2B2Z8"/>
<evidence type="ECO:0000313" key="3">
    <source>
        <dbReference type="Proteomes" id="UP000193642"/>
    </source>
</evidence>
<dbReference type="EMBL" id="MCGO01000091">
    <property type="protein sequence ID" value="ORY28930.1"/>
    <property type="molecule type" value="Genomic_DNA"/>
</dbReference>
<protein>
    <recommendedName>
        <fullName evidence="4">Ubiquitin 3 binding protein But2 C-terminal domain-containing protein</fullName>
    </recommendedName>
</protein>
<proteinExistence type="predicted"/>
<sequence>MFLVLVVAVQLLFATIADAFDWTLSGPGNTFTSFTCTLTVPPVPQRPTSGDATYFYWPGLQSVRNSSTFAPIGFGVLQPVLTFGPSCTPNKPPNTSVYRGWHISAQYVNPTGTVAGYKGCLGGNMMDVAPGDNLQMSLVLQGSTWVQTVVRSGVACSGPGSGLASPNGCTVSFSMDMKGQAQPRAELVLELYYQAVVTSDVTFSNIQLQIKNPEPASSTRFCTPTSRLQVGELVREWS</sequence>
<keyword evidence="1" id="KW-0732">Signal</keyword>
<evidence type="ECO:0008006" key="4">
    <source>
        <dbReference type="Google" id="ProtNLM"/>
    </source>
</evidence>
<keyword evidence="3" id="KW-1185">Reference proteome</keyword>
<accession>A0A1Y2B2Z8</accession>